<dbReference type="AlphaFoldDB" id="A0A437KG43"/>
<organism evidence="1 2">
    <name type="scientific">Niallia taxi</name>
    <dbReference type="NCBI Taxonomy" id="2499688"/>
    <lineage>
        <taxon>Bacteria</taxon>
        <taxon>Bacillati</taxon>
        <taxon>Bacillota</taxon>
        <taxon>Bacilli</taxon>
        <taxon>Bacillales</taxon>
        <taxon>Bacillaceae</taxon>
        <taxon>Niallia</taxon>
    </lineage>
</organism>
<dbReference type="GO" id="GO:0016853">
    <property type="term" value="F:isomerase activity"/>
    <property type="evidence" value="ECO:0007669"/>
    <property type="project" value="UniProtKB-KW"/>
</dbReference>
<evidence type="ECO:0000313" key="1">
    <source>
        <dbReference type="EMBL" id="RVT67218.1"/>
    </source>
</evidence>
<reference evidence="1 2" key="1">
    <citation type="submission" date="2019-01" db="EMBL/GenBank/DDBJ databases">
        <title>Bacillus sp. M5HDSG1-1, whole genome shotgun sequence.</title>
        <authorList>
            <person name="Tuo L."/>
        </authorList>
    </citation>
    <scope>NUCLEOTIDE SEQUENCE [LARGE SCALE GENOMIC DNA]</scope>
    <source>
        <strain evidence="1 2">M5HDSG1-1</strain>
    </source>
</reference>
<proteinExistence type="predicted"/>
<accession>A0A437KG43</accession>
<protein>
    <submittedName>
        <fullName evidence="1">Peptidyl-prolyl cis-trans isomerase</fullName>
    </submittedName>
</protein>
<name>A0A437KG43_9BACI</name>
<keyword evidence="2" id="KW-1185">Reference proteome</keyword>
<dbReference type="Proteomes" id="UP000288024">
    <property type="component" value="Unassembled WGS sequence"/>
</dbReference>
<evidence type="ECO:0000313" key="2">
    <source>
        <dbReference type="Proteomes" id="UP000288024"/>
    </source>
</evidence>
<dbReference type="RefSeq" id="WP_127734890.1">
    <property type="nucleotide sequence ID" value="NZ_CAJCKN010000033.1"/>
</dbReference>
<gene>
    <name evidence="1" type="ORF">EM808_01695</name>
</gene>
<keyword evidence="1" id="KW-0413">Isomerase</keyword>
<comment type="caution">
    <text evidence="1">The sequence shown here is derived from an EMBL/GenBank/DDBJ whole genome shotgun (WGS) entry which is preliminary data.</text>
</comment>
<dbReference type="EMBL" id="RZTZ01000001">
    <property type="protein sequence ID" value="RVT67218.1"/>
    <property type="molecule type" value="Genomic_DNA"/>
</dbReference>
<sequence length="164" mass="18791">MSQIIQVKGLVTFPITIDPSVWIFDDRKKTSEEIFAPSQAKSELEAYTKEVSKHWDRELLEGARLPEKQTETKKFKKQEILSGTFYMPLAPFIKNAEPLQDVQQIVIHTANKEQVYPLSAVDEMVLLFCRDGKPILDEGPIYLYFQSKGADEPPIKSITGFELR</sequence>